<accession>X0S6E9</accession>
<evidence type="ECO:0008006" key="2">
    <source>
        <dbReference type="Google" id="ProtNLM"/>
    </source>
</evidence>
<protein>
    <recommendedName>
        <fullName evidence="2">Tetrapyrrole biosynthesis glutamyl-tRNA reductase dimerisation domain-containing protein</fullName>
    </recommendedName>
</protein>
<comment type="caution">
    <text evidence="1">The sequence shown here is derived from an EMBL/GenBank/DDBJ whole genome shotgun (WGS) entry which is preliminary data.</text>
</comment>
<proteinExistence type="predicted"/>
<reference evidence="1" key="1">
    <citation type="journal article" date="2014" name="Front. Microbiol.">
        <title>High frequency of phylogenetically diverse reductive dehalogenase-homologous genes in deep subseafloor sedimentary metagenomes.</title>
        <authorList>
            <person name="Kawai M."/>
            <person name="Futagami T."/>
            <person name="Toyoda A."/>
            <person name="Takaki Y."/>
            <person name="Nishi S."/>
            <person name="Hori S."/>
            <person name="Arai W."/>
            <person name="Tsubouchi T."/>
            <person name="Morono Y."/>
            <person name="Uchiyama I."/>
            <person name="Ito T."/>
            <person name="Fujiyama A."/>
            <person name="Inagaki F."/>
            <person name="Takami H."/>
        </authorList>
    </citation>
    <scope>NUCLEOTIDE SEQUENCE</scope>
    <source>
        <strain evidence="1">Expedition CK06-06</strain>
    </source>
</reference>
<dbReference type="EMBL" id="BARS01007937">
    <property type="protein sequence ID" value="GAF71477.1"/>
    <property type="molecule type" value="Genomic_DNA"/>
</dbReference>
<evidence type="ECO:0000313" key="1">
    <source>
        <dbReference type="EMBL" id="GAF71477.1"/>
    </source>
</evidence>
<name>X0S6E9_9ZZZZ</name>
<feature type="non-terminal residue" evidence="1">
    <location>
        <position position="1"/>
    </location>
</feature>
<dbReference type="AlphaFoldDB" id="X0S6E9"/>
<organism evidence="1">
    <name type="scientific">marine sediment metagenome</name>
    <dbReference type="NCBI Taxonomy" id="412755"/>
    <lineage>
        <taxon>unclassified sequences</taxon>
        <taxon>metagenomes</taxon>
        <taxon>ecological metagenomes</taxon>
    </lineage>
</organism>
<gene>
    <name evidence="1" type="ORF">S01H1_15204</name>
</gene>
<sequence length="65" mass="7773">IGRKERTLIRQTLRRIESLTEEHREAVLERAVEVLRARIDHEPVEEERRPDFLRALLRASSRARS</sequence>